<evidence type="ECO:0000313" key="3">
    <source>
        <dbReference type="Proteomes" id="UP001333110"/>
    </source>
</evidence>
<feature type="region of interest" description="Disordered" evidence="1">
    <location>
        <begin position="234"/>
        <end position="270"/>
    </location>
</feature>
<gene>
    <name evidence="2" type="ORF">QYF61_003157</name>
</gene>
<sequence length="270" mass="28889">MVGLDDLKGLFQPKRFYDSILSRKVLFAAIAHIQAQRSVCRSPGEDGLVRNSRQVLQWGMVSVAQPVWEVLGMLTVTPEELLCRGYQMNGSKLLSQQLCAVDLLLSTLLTGRTQLLAKRVPASSAATGGGIAESEQCKAKVPGWVGTAPQSLPVPLMVAAEALPSLLACTGVGGEASTHRAQSVMALSTGPGNICPSAMLSEEPPHKAHLFWEGGRHAASFTAEANQPFAKVTSRQERDVPAAKGSLPAPRAHMAKKGKQISREGLWREY</sequence>
<protein>
    <submittedName>
        <fullName evidence="2">Uncharacterized protein</fullName>
    </submittedName>
</protein>
<proteinExistence type="predicted"/>
<dbReference type="EMBL" id="JAUNZN010000002">
    <property type="protein sequence ID" value="KAK4825883.1"/>
    <property type="molecule type" value="Genomic_DNA"/>
</dbReference>
<name>A0AAN7NDL6_MYCAM</name>
<feature type="compositionally biased region" description="Basic and acidic residues" evidence="1">
    <location>
        <begin position="261"/>
        <end position="270"/>
    </location>
</feature>
<organism evidence="2 3">
    <name type="scientific">Mycteria americana</name>
    <name type="common">Wood stork</name>
    <dbReference type="NCBI Taxonomy" id="33587"/>
    <lineage>
        <taxon>Eukaryota</taxon>
        <taxon>Metazoa</taxon>
        <taxon>Chordata</taxon>
        <taxon>Craniata</taxon>
        <taxon>Vertebrata</taxon>
        <taxon>Euteleostomi</taxon>
        <taxon>Archelosauria</taxon>
        <taxon>Archosauria</taxon>
        <taxon>Dinosauria</taxon>
        <taxon>Saurischia</taxon>
        <taxon>Theropoda</taxon>
        <taxon>Coelurosauria</taxon>
        <taxon>Aves</taxon>
        <taxon>Neognathae</taxon>
        <taxon>Neoaves</taxon>
        <taxon>Aequornithes</taxon>
        <taxon>Ciconiiformes</taxon>
        <taxon>Ciconiidae</taxon>
        <taxon>Mycteria</taxon>
    </lineage>
</organism>
<keyword evidence="3" id="KW-1185">Reference proteome</keyword>
<accession>A0AAN7NDL6</accession>
<evidence type="ECO:0000313" key="2">
    <source>
        <dbReference type="EMBL" id="KAK4825883.1"/>
    </source>
</evidence>
<evidence type="ECO:0000256" key="1">
    <source>
        <dbReference type="SAM" id="MobiDB-lite"/>
    </source>
</evidence>
<comment type="caution">
    <text evidence="2">The sequence shown here is derived from an EMBL/GenBank/DDBJ whole genome shotgun (WGS) entry which is preliminary data.</text>
</comment>
<dbReference type="AlphaFoldDB" id="A0AAN7NDL6"/>
<dbReference type="Proteomes" id="UP001333110">
    <property type="component" value="Unassembled WGS sequence"/>
</dbReference>
<reference evidence="2 3" key="1">
    <citation type="journal article" date="2023" name="J. Hered.">
        <title>Chromosome-level genome of the wood stork (Mycteria americana) provides insight into avian chromosome evolution.</title>
        <authorList>
            <person name="Flamio R. Jr."/>
            <person name="Ramstad K.M."/>
        </authorList>
    </citation>
    <scope>NUCLEOTIDE SEQUENCE [LARGE SCALE GENOMIC DNA]</scope>
    <source>
        <strain evidence="2">JAX WOST 10</strain>
    </source>
</reference>